<dbReference type="HOGENOM" id="CLU_1318906_0_0_4"/>
<accession>A0A0E1VU11</accession>
<dbReference type="Proteomes" id="UP000001812">
    <property type="component" value="Chromosome II"/>
</dbReference>
<dbReference type="AlphaFoldDB" id="A0A0E1VU11"/>
<organism evidence="1">
    <name type="scientific">Burkholderia pseudomallei 1710a</name>
    <dbReference type="NCBI Taxonomy" id="320371"/>
    <lineage>
        <taxon>Bacteria</taxon>
        <taxon>Pseudomonadati</taxon>
        <taxon>Pseudomonadota</taxon>
        <taxon>Betaproteobacteria</taxon>
        <taxon>Burkholderiales</taxon>
        <taxon>Burkholderiaceae</taxon>
        <taxon>Burkholderia</taxon>
        <taxon>pseudomallei group</taxon>
    </lineage>
</organism>
<proteinExistence type="predicted"/>
<gene>
    <name evidence="1" type="ORF">BURPS1710A_A1617</name>
</gene>
<dbReference type="RefSeq" id="WP_004528995.1">
    <property type="nucleotide sequence ID" value="NZ_CM000833.1"/>
</dbReference>
<name>A0A0E1VU11_BURPE</name>
<reference evidence="1" key="1">
    <citation type="submission" date="2009-05" db="EMBL/GenBank/DDBJ databases">
        <authorList>
            <person name="Harkins D.M."/>
            <person name="DeShazer D."/>
            <person name="Woods D.E."/>
            <person name="Brinkac L.M."/>
            <person name="Brown K.A."/>
            <person name="Hung G.C."/>
            <person name="Tuanyok A."/>
            <person name="Zhang B."/>
            <person name="Nierman W.C."/>
        </authorList>
    </citation>
    <scope>NUCLEOTIDE SEQUENCE [LARGE SCALE GENOMIC DNA]</scope>
    <source>
        <strain evidence="1">1710a</strain>
    </source>
</reference>
<protein>
    <submittedName>
        <fullName evidence="1">Uncharacterized protein</fullName>
    </submittedName>
</protein>
<dbReference type="EMBL" id="CM000833">
    <property type="protein sequence ID" value="EET03476.1"/>
    <property type="molecule type" value="Genomic_DNA"/>
</dbReference>
<sequence length="208" mass="22712">MAGDDQWTALAWPWASLEPAPRRACVPSPRYRPRVTERFQFRLIHSTLGDRDGTPADVEALAGFAGTRAIGHGNPRLSRIPHAAGEQHGSTDVRFSRSALVRPFGVHVYRCDPGKQDARAAKTDETIDGRIRSSMIGGACSATMAGYFFRRIPTGRSRVASMHFTAARFAPLWTIASVLDASVASRLRHRVGRRLDASAAPGRLHDAV</sequence>
<evidence type="ECO:0000313" key="1">
    <source>
        <dbReference type="EMBL" id="EET03476.1"/>
    </source>
</evidence>